<dbReference type="InterPro" id="IPR000210">
    <property type="entry name" value="BTB/POZ_dom"/>
</dbReference>
<dbReference type="Proteomes" id="UP000030143">
    <property type="component" value="Unassembled WGS sequence"/>
</dbReference>
<dbReference type="STRING" id="27334.A0A0A2JH56"/>
<reference evidence="2 3" key="1">
    <citation type="journal article" date="2015" name="Mol. Plant Microbe Interact.">
        <title>Genome, transcriptome, and functional analyses of Penicillium expansum provide new insights into secondary metabolism and pathogenicity.</title>
        <authorList>
            <person name="Ballester A.R."/>
            <person name="Marcet-Houben M."/>
            <person name="Levin E."/>
            <person name="Sela N."/>
            <person name="Selma-Lazaro C."/>
            <person name="Carmona L."/>
            <person name="Wisniewski M."/>
            <person name="Droby S."/>
            <person name="Gonzalez-Candelas L."/>
            <person name="Gabaldon T."/>
        </authorList>
    </citation>
    <scope>NUCLEOTIDE SEQUENCE [LARGE SCALE GENOMIC DNA]</scope>
    <source>
        <strain evidence="2 3">MD-8</strain>
    </source>
</reference>
<dbReference type="PhylomeDB" id="A0A0A2JH56"/>
<evidence type="ECO:0000313" key="2">
    <source>
        <dbReference type="EMBL" id="KGO54722.1"/>
    </source>
</evidence>
<organism evidence="2 3">
    <name type="scientific">Penicillium expansum</name>
    <name type="common">Blue mold rot fungus</name>
    <dbReference type="NCBI Taxonomy" id="27334"/>
    <lineage>
        <taxon>Eukaryota</taxon>
        <taxon>Fungi</taxon>
        <taxon>Dikarya</taxon>
        <taxon>Ascomycota</taxon>
        <taxon>Pezizomycotina</taxon>
        <taxon>Eurotiomycetes</taxon>
        <taxon>Eurotiomycetidae</taxon>
        <taxon>Eurotiales</taxon>
        <taxon>Aspergillaceae</taxon>
        <taxon>Penicillium</taxon>
    </lineage>
</organism>
<dbReference type="EMBL" id="JQFZ01000216">
    <property type="protein sequence ID" value="KGO54722.1"/>
    <property type="molecule type" value="Genomic_DNA"/>
</dbReference>
<feature type="domain" description="BTB" evidence="1">
    <location>
        <begin position="25"/>
        <end position="96"/>
    </location>
</feature>
<sequence>MGDPTKGRVEQFTSDIIPLFHGPFIKIRLLPSEKEYTVSKPLLCAESPVFSAMFQPGFREEQEQTATLQEERGIVSTQSTQALIHWLYLRTVKFDIQDKTDRISAAIELARLADKYGITGIESDVSDYIQYIIDYQDPEFSVCNDNNTWLISDHIIWGSFLPREHPVRRTLAVACVAGYLGGKNHKFAQEAEDYPNFGADLLREVRLALNTSHCSGGNVSFTDPFTEGEIFLGRS</sequence>
<accession>A0A0A2JH56</accession>
<dbReference type="RefSeq" id="XP_016597059.1">
    <property type="nucleotide sequence ID" value="XM_016744475.1"/>
</dbReference>
<name>A0A0A2JH56_PENEN</name>
<proteinExistence type="predicted"/>
<evidence type="ECO:0000313" key="3">
    <source>
        <dbReference type="Proteomes" id="UP000030143"/>
    </source>
</evidence>
<comment type="caution">
    <text evidence="2">The sequence shown here is derived from an EMBL/GenBank/DDBJ whole genome shotgun (WGS) entry which is preliminary data.</text>
</comment>
<dbReference type="AlphaFoldDB" id="A0A0A2JH56"/>
<dbReference type="OrthoDB" id="194443at2759"/>
<dbReference type="VEuPathDB" id="FungiDB:PEXP_097910"/>
<dbReference type="InterPro" id="IPR011333">
    <property type="entry name" value="SKP1/BTB/POZ_sf"/>
</dbReference>
<dbReference type="SMART" id="SM00225">
    <property type="entry name" value="BTB"/>
    <property type="match status" value="1"/>
</dbReference>
<dbReference type="Gene3D" id="3.30.710.10">
    <property type="entry name" value="Potassium Channel Kv1.1, Chain A"/>
    <property type="match status" value="1"/>
</dbReference>
<dbReference type="HOGENOM" id="CLU_095036_0_0_1"/>
<protein>
    <recommendedName>
        <fullName evidence="1">BTB domain-containing protein</fullName>
    </recommendedName>
</protein>
<keyword evidence="3" id="KW-1185">Reference proteome</keyword>
<dbReference type="SUPFAM" id="SSF54695">
    <property type="entry name" value="POZ domain"/>
    <property type="match status" value="1"/>
</dbReference>
<evidence type="ECO:0000259" key="1">
    <source>
        <dbReference type="PROSITE" id="PS50097"/>
    </source>
</evidence>
<dbReference type="CDD" id="cd18186">
    <property type="entry name" value="BTB_POZ_ZBTB_KLHL-like"/>
    <property type="match status" value="1"/>
</dbReference>
<dbReference type="PROSITE" id="PS50097">
    <property type="entry name" value="BTB"/>
    <property type="match status" value="1"/>
</dbReference>
<dbReference type="Pfam" id="PF00651">
    <property type="entry name" value="BTB"/>
    <property type="match status" value="1"/>
</dbReference>
<dbReference type="GeneID" id="27679895"/>
<gene>
    <name evidence="2" type="ORF">PEX2_072050</name>
</gene>